<evidence type="ECO:0000256" key="1">
    <source>
        <dbReference type="SAM" id="MobiDB-lite"/>
    </source>
</evidence>
<feature type="compositionally biased region" description="Basic residues" evidence="1">
    <location>
        <begin position="35"/>
        <end position="44"/>
    </location>
</feature>
<feature type="region of interest" description="Disordered" evidence="1">
    <location>
        <begin position="1"/>
        <end position="44"/>
    </location>
</feature>
<accession>S9PA68</accession>
<name>S9PA68_CYSF2</name>
<dbReference type="EMBL" id="ANAH02000010">
    <property type="protein sequence ID" value="EPX61305.1"/>
    <property type="molecule type" value="Genomic_DNA"/>
</dbReference>
<evidence type="ECO:0000313" key="2">
    <source>
        <dbReference type="EMBL" id="EPX61305.1"/>
    </source>
</evidence>
<feature type="compositionally biased region" description="Basic residues" evidence="1">
    <location>
        <begin position="1"/>
        <end position="11"/>
    </location>
</feature>
<evidence type="ECO:0000313" key="3">
    <source>
        <dbReference type="Proteomes" id="UP000011682"/>
    </source>
</evidence>
<sequence length="44" mass="4664">MRGSRQGHGRGRHEAGEDGHGRITAAPCPVGFCTHSRRPLARGA</sequence>
<protein>
    <submittedName>
        <fullName evidence="2">Uncharacterized protein</fullName>
    </submittedName>
</protein>
<feature type="compositionally biased region" description="Basic and acidic residues" evidence="1">
    <location>
        <begin position="12"/>
        <end position="21"/>
    </location>
</feature>
<organism evidence="2 3">
    <name type="scientific">Cystobacter fuscus (strain ATCC 25194 / DSM 2262 / NBRC 100088 / M29)</name>
    <dbReference type="NCBI Taxonomy" id="1242864"/>
    <lineage>
        <taxon>Bacteria</taxon>
        <taxon>Pseudomonadati</taxon>
        <taxon>Myxococcota</taxon>
        <taxon>Myxococcia</taxon>
        <taxon>Myxococcales</taxon>
        <taxon>Cystobacterineae</taxon>
        <taxon>Archangiaceae</taxon>
        <taxon>Cystobacter</taxon>
    </lineage>
</organism>
<reference evidence="2" key="1">
    <citation type="submission" date="2013-05" db="EMBL/GenBank/DDBJ databases">
        <title>Genome assembly of Cystobacter fuscus DSM 2262.</title>
        <authorList>
            <person name="Sharma G."/>
            <person name="Khatri I."/>
            <person name="Kaur C."/>
            <person name="Mayilraj S."/>
            <person name="Subramanian S."/>
        </authorList>
    </citation>
    <scope>NUCLEOTIDE SEQUENCE [LARGE SCALE GENOMIC DNA]</scope>
    <source>
        <strain evidence="2">DSM 2262</strain>
    </source>
</reference>
<comment type="caution">
    <text evidence="2">The sequence shown here is derived from an EMBL/GenBank/DDBJ whole genome shotgun (WGS) entry which is preliminary data.</text>
</comment>
<gene>
    <name evidence="2" type="ORF">D187_001088</name>
</gene>
<proteinExistence type="predicted"/>
<dbReference type="AlphaFoldDB" id="S9PA68"/>
<keyword evidence="3" id="KW-1185">Reference proteome</keyword>
<dbReference type="Proteomes" id="UP000011682">
    <property type="component" value="Unassembled WGS sequence"/>
</dbReference>